<dbReference type="EMBL" id="CM002873">
    <property type="protein sequence ID" value="KFK35295.1"/>
    <property type="molecule type" value="Genomic_DNA"/>
</dbReference>
<dbReference type="PANTHER" id="PTHR47937:SF7">
    <property type="entry name" value="EXPORTIN-2 CENTRAL DOMAIN-CONTAINING PROTEIN"/>
    <property type="match status" value="1"/>
</dbReference>
<dbReference type="Gene3D" id="1.25.40.10">
    <property type="entry name" value="Tetratricopeptide repeat domain"/>
    <property type="match status" value="2"/>
</dbReference>
<dbReference type="Gramene" id="KFK35295">
    <property type="protein sequence ID" value="KFK35295"/>
    <property type="gene ID" value="AALP_AA5G266100"/>
</dbReference>
<keyword evidence="4" id="KW-1185">Reference proteome</keyword>
<dbReference type="eggNOG" id="KOG4197">
    <property type="taxonomic scope" value="Eukaryota"/>
</dbReference>
<proteinExistence type="predicted"/>
<dbReference type="PROSITE" id="PS51375">
    <property type="entry name" value="PPR"/>
    <property type="match status" value="1"/>
</dbReference>
<evidence type="ECO:0008006" key="5">
    <source>
        <dbReference type="Google" id="ProtNLM"/>
    </source>
</evidence>
<protein>
    <recommendedName>
        <fullName evidence="5">Pentacotripeptide-repeat region of PRORP domain-containing protein</fullName>
    </recommendedName>
</protein>
<reference evidence="4" key="1">
    <citation type="journal article" date="2015" name="Nat. Plants">
        <title>Genome expansion of Arabis alpina linked with retrotransposition and reduced symmetric DNA methylation.</title>
        <authorList>
            <person name="Willing E.M."/>
            <person name="Rawat V."/>
            <person name="Mandakova T."/>
            <person name="Maumus F."/>
            <person name="James G.V."/>
            <person name="Nordstroem K.J."/>
            <person name="Becker C."/>
            <person name="Warthmann N."/>
            <person name="Chica C."/>
            <person name="Szarzynska B."/>
            <person name="Zytnicki M."/>
            <person name="Albani M.C."/>
            <person name="Kiefer C."/>
            <person name="Bergonzi S."/>
            <person name="Castaings L."/>
            <person name="Mateos J.L."/>
            <person name="Berns M.C."/>
            <person name="Bujdoso N."/>
            <person name="Piofczyk T."/>
            <person name="de Lorenzo L."/>
            <person name="Barrero-Sicilia C."/>
            <person name="Mateos I."/>
            <person name="Piednoel M."/>
            <person name="Hagmann J."/>
            <person name="Chen-Min-Tao R."/>
            <person name="Iglesias-Fernandez R."/>
            <person name="Schuster S.C."/>
            <person name="Alonso-Blanco C."/>
            <person name="Roudier F."/>
            <person name="Carbonero P."/>
            <person name="Paz-Ares J."/>
            <person name="Davis S.J."/>
            <person name="Pecinka A."/>
            <person name="Quesneville H."/>
            <person name="Colot V."/>
            <person name="Lysak M.A."/>
            <person name="Weigel D."/>
            <person name="Coupland G."/>
            <person name="Schneeberger K."/>
        </authorList>
    </citation>
    <scope>NUCLEOTIDE SEQUENCE [LARGE SCALE GENOMIC DNA]</scope>
    <source>
        <strain evidence="4">cv. Pajares</strain>
    </source>
</reference>
<sequence length="394" mass="44692">MFLSRSQVVLVCRGFHNSLSRFFSSSNLDCRPLALRVRVDFLIRLPDLDTAAKHARLAAMSSTRDPADQFNITCTCNAIIGAMCEAKRYKDALDLFHYFFRESKIKPERGYFNPIIKYHLDQGRLDEALNLYNPSLANSASKSLIAEALVDACRLDEVISLLKPRGGFLSSDVSKSLVRGLLLRGDLEKANEVLGDIMGITHVHDTGYDDVANVSSVFMEYWFEQGKEEEAIKCYNNVKLRKGTKATTVNTLLDLLLKYGRKTEAWSLFKEVLDSEEMFILNSDTLNIMVNECFKMGRFDQAVQTFNKVKASKSNYIQVSCYTNIITRFSECGMLLEAEQFFQKFSSDRVHPDVSTYTIMIDAYLKAGRTEDALRISNRMVDAFMGEVAWLACL</sequence>
<accession>A0A087GZJ3</accession>
<evidence type="ECO:0000256" key="2">
    <source>
        <dbReference type="PROSITE-ProRule" id="PRU00708"/>
    </source>
</evidence>
<dbReference type="Pfam" id="PF01535">
    <property type="entry name" value="PPR"/>
    <property type="match status" value="2"/>
</dbReference>
<feature type="repeat" description="PPR" evidence="2">
    <location>
        <begin position="353"/>
        <end position="383"/>
    </location>
</feature>
<evidence type="ECO:0000256" key="1">
    <source>
        <dbReference type="ARBA" id="ARBA00022737"/>
    </source>
</evidence>
<dbReference type="InterPro" id="IPR002885">
    <property type="entry name" value="PPR_rpt"/>
</dbReference>
<name>A0A087GZJ3_ARAAL</name>
<dbReference type="InterPro" id="IPR011990">
    <property type="entry name" value="TPR-like_helical_dom_sf"/>
</dbReference>
<gene>
    <name evidence="3" type="ordered locus">AALP_Aa5g266100</name>
</gene>
<dbReference type="Pfam" id="PF13041">
    <property type="entry name" value="PPR_2"/>
    <property type="match status" value="1"/>
</dbReference>
<dbReference type="OrthoDB" id="1110207at2759"/>
<dbReference type="InterPro" id="IPR052308">
    <property type="entry name" value="PPR_domain-containing"/>
</dbReference>
<dbReference type="NCBIfam" id="TIGR00756">
    <property type="entry name" value="PPR"/>
    <property type="match status" value="2"/>
</dbReference>
<keyword evidence="1" id="KW-0677">Repeat</keyword>
<organism evidence="3 4">
    <name type="scientific">Arabis alpina</name>
    <name type="common">Alpine rock-cress</name>
    <dbReference type="NCBI Taxonomy" id="50452"/>
    <lineage>
        <taxon>Eukaryota</taxon>
        <taxon>Viridiplantae</taxon>
        <taxon>Streptophyta</taxon>
        <taxon>Embryophyta</taxon>
        <taxon>Tracheophyta</taxon>
        <taxon>Spermatophyta</taxon>
        <taxon>Magnoliopsida</taxon>
        <taxon>eudicotyledons</taxon>
        <taxon>Gunneridae</taxon>
        <taxon>Pentapetalae</taxon>
        <taxon>rosids</taxon>
        <taxon>malvids</taxon>
        <taxon>Brassicales</taxon>
        <taxon>Brassicaceae</taxon>
        <taxon>Arabideae</taxon>
        <taxon>Arabis</taxon>
    </lineage>
</organism>
<evidence type="ECO:0000313" key="4">
    <source>
        <dbReference type="Proteomes" id="UP000029120"/>
    </source>
</evidence>
<evidence type="ECO:0000313" key="3">
    <source>
        <dbReference type="EMBL" id="KFK35295.1"/>
    </source>
</evidence>
<dbReference type="OMA" id="QVEAMEC"/>
<dbReference type="SUPFAM" id="SSF48452">
    <property type="entry name" value="TPR-like"/>
    <property type="match status" value="2"/>
</dbReference>
<dbReference type="AlphaFoldDB" id="A0A087GZJ3"/>
<dbReference type="Proteomes" id="UP000029120">
    <property type="component" value="Chromosome 5"/>
</dbReference>
<dbReference type="PANTHER" id="PTHR47937">
    <property type="entry name" value="PLASTID TRANSCRIPTIONALLY ACTIVE CHROMOSOME 2-LIKE PROTEIN"/>
    <property type="match status" value="1"/>
</dbReference>
<dbReference type="Pfam" id="PF13812">
    <property type="entry name" value="PPR_3"/>
    <property type="match status" value="1"/>
</dbReference>